<dbReference type="Pfam" id="PF00197">
    <property type="entry name" value="Kunitz_legume"/>
    <property type="match status" value="1"/>
</dbReference>
<dbReference type="SUPFAM" id="SSF50386">
    <property type="entry name" value="STI-like"/>
    <property type="match status" value="1"/>
</dbReference>
<organism evidence="3 4">
    <name type="scientific">Hibiscus trionum</name>
    <name type="common">Flower of an hour</name>
    <dbReference type="NCBI Taxonomy" id="183268"/>
    <lineage>
        <taxon>Eukaryota</taxon>
        <taxon>Viridiplantae</taxon>
        <taxon>Streptophyta</taxon>
        <taxon>Embryophyta</taxon>
        <taxon>Tracheophyta</taxon>
        <taxon>Spermatophyta</taxon>
        <taxon>Magnoliopsida</taxon>
        <taxon>eudicotyledons</taxon>
        <taxon>Gunneridae</taxon>
        <taxon>Pentapetalae</taxon>
        <taxon>rosids</taxon>
        <taxon>malvids</taxon>
        <taxon>Malvales</taxon>
        <taxon>Malvaceae</taxon>
        <taxon>Malvoideae</taxon>
        <taxon>Hibiscus</taxon>
    </lineage>
</organism>
<dbReference type="EMBL" id="BSYR01000045">
    <property type="protein sequence ID" value="GMJ06621.1"/>
    <property type="molecule type" value="Genomic_DNA"/>
</dbReference>
<dbReference type="AlphaFoldDB" id="A0A9W7J196"/>
<dbReference type="OrthoDB" id="961994at2759"/>
<dbReference type="Proteomes" id="UP001165190">
    <property type="component" value="Unassembled WGS sequence"/>
</dbReference>
<evidence type="ECO:0000256" key="2">
    <source>
        <dbReference type="SAM" id="SignalP"/>
    </source>
</evidence>
<keyword evidence="2" id="KW-0732">Signal</keyword>
<dbReference type="PROSITE" id="PS00283">
    <property type="entry name" value="SOYBEAN_KUNITZ"/>
    <property type="match status" value="1"/>
</dbReference>
<comment type="caution">
    <text evidence="3">The sequence shown here is derived from an EMBL/GenBank/DDBJ whole genome shotgun (WGS) entry which is preliminary data.</text>
</comment>
<gene>
    <name evidence="3" type="ORF">HRI_004331300</name>
</gene>
<evidence type="ECO:0000313" key="4">
    <source>
        <dbReference type="Proteomes" id="UP001165190"/>
    </source>
</evidence>
<dbReference type="SMART" id="SM00452">
    <property type="entry name" value="STI"/>
    <property type="match status" value="1"/>
</dbReference>
<name>A0A9W7J196_HIBTR</name>
<protein>
    <submittedName>
        <fullName evidence="3">ARABIDOPSIS THALIANA KUNITZ TRYPSIN INHIBITOR 5</fullName>
    </submittedName>
</protein>
<dbReference type="InterPro" id="IPR002160">
    <property type="entry name" value="Prot_inh_Kunz-lg"/>
</dbReference>
<dbReference type="PANTHER" id="PTHR33107">
    <property type="entry name" value="KUNITZ TRYPSIN INHIBITOR 2"/>
    <property type="match status" value="1"/>
</dbReference>
<comment type="similarity">
    <text evidence="1">Belongs to the protease inhibitor I3 (leguminous Kunitz-type inhibitor) family.</text>
</comment>
<dbReference type="Gene3D" id="2.80.10.50">
    <property type="match status" value="1"/>
</dbReference>
<dbReference type="PANTHER" id="PTHR33107:SF28">
    <property type="entry name" value="CYSTEINE PROTEASE INHIBITOR 8-LIKE"/>
    <property type="match status" value="1"/>
</dbReference>
<feature type="chain" id="PRO_5040843234" evidence="2">
    <location>
        <begin position="20"/>
        <end position="220"/>
    </location>
</feature>
<dbReference type="InterPro" id="IPR011065">
    <property type="entry name" value="Kunitz_inhibitor_STI-like_sf"/>
</dbReference>
<reference evidence="3" key="1">
    <citation type="submission" date="2023-05" db="EMBL/GenBank/DDBJ databases">
        <title>Genome and transcriptome analyses reveal genes involved in the formation of fine ridges on petal epidermal cells in Hibiscus trionum.</title>
        <authorList>
            <person name="Koshimizu S."/>
            <person name="Masuda S."/>
            <person name="Ishii T."/>
            <person name="Shirasu K."/>
            <person name="Hoshino A."/>
            <person name="Arita M."/>
        </authorList>
    </citation>
    <scope>NUCLEOTIDE SEQUENCE</scope>
    <source>
        <strain evidence="3">Hamamatsu line</strain>
    </source>
</reference>
<accession>A0A9W7J196</accession>
<sequence length="220" mass="24103">MNSSSTAVLFLFFLFSANPFSLPATAAKEPVLDTDGEELRSGTPYYIQSATPFAGGLELEPLFSTGIPCPKIVAQSRFTNGLPVFFNPVDSTSTNTTVYLSTDVNIGFPGFDAHCRSSNTWRVAPYSTLPGIWWIANGGEIDNPGTQTLLTWFKIEKIGAAYKLTFCPTVCESCITLCNDIGRYTYQNKVLLGLIKGYAWPFVFAKAPQAIEQVVEKHSE</sequence>
<evidence type="ECO:0000256" key="1">
    <source>
        <dbReference type="ARBA" id="ARBA00005440"/>
    </source>
</evidence>
<proteinExistence type="inferred from homology"/>
<dbReference type="PRINTS" id="PR00291">
    <property type="entry name" value="KUNITZINHBTR"/>
</dbReference>
<feature type="signal peptide" evidence="2">
    <location>
        <begin position="1"/>
        <end position="19"/>
    </location>
</feature>
<dbReference type="GO" id="GO:0004866">
    <property type="term" value="F:endopeptidase inhibitor activity"/>
    <property type="evidence" value="ECO:0007669"/>
    <property type="project" value="InterPro"/>
</dbReference>
<keyword evidence="4" id="KW-1185">Reference proteome</keyword>
<evidence type="ECO:0000313" key="3">
    <source>
        <dbReference type="EMBL" id="GMJ06621.1"/>
    </source>
</evidence>